<protein>
    <recommendedName>
        <fullName evidence="2">RNA polymerase sigma-70 region 4 domain-containing protein</fullName>
    </recommendedName>
</protein>
<accession>A0ABD3GJL8</accession>
<feature type="domain" description="RNA polymerase sigma-70 region 4" evidence="2">
    <location>
        <begin position="96"/>
        <end position="147"/>
    </location>
</feature>
<dbReference type="Proteomes" id="UP001633002">
    <property type="component" value="Unassembled WGS sequence"/>
</dbReference>
<proteinExistence type="inferred from homology"/>
<dbReference type="InterPro" id="IPR007630">
    <property type="entry name" value="RNA_pol_sigma70_r4"/>
</dbReference>
<evidence type="ECO:0000259" key="2">
    <source>
        <dbReference type="Pfam" id="PF04545"/>
    </source>
</evidence>
<dbReference type="EMBL" id="JBJQOH010000007">
    <property type="protein sequence ID" value="KAL3678796.1"/>
    <property type="molecule type" value="Genomic_DNA"/>
</dbReference>
<evidence type="ECO:0000313" key="4">
    <source>
        <dbReference type="Proteomes" id="UP001633002"/>
    </source>
</evidence>
<keyword evidence="4" id="KW-1185">Reference proteome</keyword>
<organism evidence="3 4">
    <name type="scientific">Riccia sorocarpa</name>
    <dbReference type="NCBI Taxonomy" id="122646"/>
    <lineage>
        <taxon>Eukaryota</taxon>
        <taxon>Viridiplantae</taxon>
        <taxon>Streptophyta</taxon>
        <taxon>Embryophyta</taxon>
        <taxon>Marchantiophyta</taxon>
        <taxon>Marchantiopsida</taxon>
        <taxon>Marchantiidae</taxon>
        <taxon>Marchantiales</taxon>
        <taxon>Ricciaceae</taxon>
        <taxon>Riccia</taxon>
    </lineage>
</organism>
<dbReference type="Pfam" id="PF04545">
    <property type="entry name" value="Sigma70_r4"/>
    <property type="match status" value="1"/>
</dbReference>
<evidence type="ECO:0000256" key="1">
    <source>
        <dbReference type="ARBA" id="ARBA00007788"/>
    </source>
</evidence>
<comment type="caution">
    <text evidence="3">The sequence shown here is derived from an EMBL/GenBank/DDBJ whole genome shotgun (WGS) entry which is preliminary data.</text>
</comment>
<dbReference type="InterPro" id="IPR036388">
    <property type="entry name" value="WH-like_DNA-bd_sf"/>
</dbReference>
<dbReference type="InterPro" id="IPR014284">
    <property type="entry name" value="RNA_pol_sigma-70_dom"/>
</dbReference>
<sequence>MVKIHYALIPGSHVFVAVTQVLKRFRQIAVIAHSKELVPKKLKSLDMQAGHHKSVLTGDTETFHSLVADQEAENQPWAVVEKAHMKVDVDKMLNTQLGSREREIIKMHYGVDSADGYPMSLETISHRYGVSRERVRQLERAAKRKLQVTNQGVDKYCQMSL</sequence>
<dbReference type="SUPFAM" id="SSF88659">
    <property type="entry name" value="Sigma3 and sigma4 domains of RNA polymerase sigma factors"/>
    <property type="match status" value="1"/>
</dbReference>
<name>A0ABD3GJL8_9MARC</name>
<evidence type="ECO:0000313" key="3">
    <source>
        <dbReference type="EMBL" id="KAL3678796.1"/>
    </source>
</evidence>
<dbReference type="NCBIfam" id="TIGR02937">
    <property type="entry name" value="sigma70-ECF"/>
    <property type="match status" value="1"/>
</dbReference>
<dbReference type="CDD" id="cd06171">
    <property type="entry name" value="Sigma70_r4"/>
    <property type="match status" value="1"/>
</dbReference>
<dbReference type="AlphaFoldDB" id="A0ABD3GJL8"/>
<gene>
    <name evidence="3" type="ORF">R1sor_021752</name>
</gene>
<dbReference type="PANTHER" id="PTHR30603:SF14">
    <property type="entry name" value="RNA POLYMERASE SIGMA FACTOR SIGA"/>
    <property type="match status" value="1"/>
</dbReference>
<dbReference type="Gene3D" id="1.10.10.10">
    <property type="entry name" value="Winged helix-like DNA-binding domain superfamily/Winged helix DNA-binding domain"/>
    <property type="match status" value="1"/>
</dbReference>
<dbReference type="InterPro" id="IPR050239">
    <property type="entry name" value="Sigma-70_RNA_pol_init_factors"/>
</dbReference>
<comment type="similarity">
    <text evidence="1">Belongs to the sigma-70 factor family.</text>
</comment>
<dbReference type="PANTHER" id="PTHR30603">
    <property type="entry name" value="RNA POLYMERASE SIGMA FACTOR RPO"/>
    <property type="match status" value="1"/>
</dbReference>
<reference evidence="3 4" key="1">
    <citation type="submission" date="2024-09" db="EMBL/GenBank/DDBJ databases">
        <title>Chromosome-scale assembly of Riccia sorocarpa.</title>
        <authorList>
            <person name="Paukszto L."/>
        </authorList>
    </citation>
    <scope>NUCLEOTIDE SEQUENCE [LARGE SCALE GENOMIC DNA]</scope>
    <source>
        <strain evidence="3">LP-2024</strain>
        <tissue evidence="3">Aerial parts of the thallus</tissue>
    </source>
</reference>
<dbReference type="InterPro" id="IPR013324">
    <property type="entry name" value="RNA_pol_sigma_r3/r4-like"/>
</dbReference>